<proteinExistence type="inferred from homology"/>
<accession>A0ABY4JMG1</accession>
<dbReference type="PROSITE" id="PS00893">
    <property type="entry name" value="NUDIX_BOX"/>
    <property type="match status" value="1"/>
</dbReference>
<dbReference type="EMBL" id="CP096034">
    <property type="protein sequence ID" value="UPM55036.1"/>
    <property type="molecule type" value="Genomic_DNA"/>
</dbReference>
<evidence type="ECO:0000256" key="3">
    <source>
        <dbReference type="RuleBase" id="RU003476"/>
    </source>
</evidence>
<dbReference type="InterPro" id="IPR000086">
    <property type="entry name" value="NUDIX_hydrolase_dom"/>
</dbReference>
<dbReference type="GO" id="GO:0016787">
    <property type="term" value="F:hydrolase activity"/>
    <property type="evidence" value="ECO:0007669"/>
    <property type="project" value="UniProtKB-KW"/>
</dbReference>
<name>A0ABY4JMG1_9BACI</name>
<evidence type="ECO:0000256" key="2">
    <source>
        <dbReference type="ARBA" id="ARBA00022801"/>
    </source>
</evidence>
<sequence length="151" mass="17267">MGYIMDLRKVVGSRPLLMAGANVILLDSQKRVLLQLRKDNNTWGLPGGSLELGENLEEVAKRELKEETGLTALKLEFFNIFSGKEFYYKYPHGDEVYNVIATYICTEYSGVFEKEESEVQDLRFFSFNELPSEISPPELPIIISFKDALFN</sequence>
<organism evidence="5 6">
    <name type="scientific">Gottfriedia acidiceleris</name>
    <dbReference type="NCBI Taxonomy" id="371036"/>
    <lineage>
        <taxon>Bacteria</taxon>
        <taxon>Bacillati</taxon>
        <taxon>Bacillota</taxon>
        <taxon>Bacilli</taxon>
        <taxon>Bacillales</taxon>
        <taxon>Bacillaceae</taxon>
        <taxon>Gottfriedia</taxon>
    </lineage>
</organism>
<dbReference type="SUPFAM" id="SSF55811">
    <property type="entry name" value="Nudix"/>
    <property type="match status" value="1"/>
</dbReference>
<dbReference type="PANTHER" id="PTHR43046">
    <property type="entry name" value="GDP-MANNOSE MANNOSYL HYDROLASE"/>
    <property type="match status" value="1"/>
</dbReference>
<evidence type="ECO:0000313" key="5">
    <source>
        <dbReference type="EMBL" id="UPM55036.1"/>
    </source>
</evidence>
<comment type="similarity">
    <text evidence="3">Belongs to the Nudix hydrolase family.</text>
</comment>
<reference evidence="5 6" key="1">
    <citation type="submission" date="2022-04" db="EMBL/GenBank/DDBJ databases">
        <title>Mechanism of arsenic methylation and mitigation arsenic toxicity by Bacillus sp. LH14 from an Arsenic-Contaminated Paddy Soil.</title>
        <authorList>
            <person name="Wang D."/>
        </authorList>
    </citation>
    <scope>NUCLEOTIDE SEQUENCE [LARGE SCALE GENOMIC DNA]</scope>
    <source>
        <strain evidence="5 6">LH14</strain>
    </source>
</reference>
<dbReference type="InterPro" id="IPR020084">
    <property type="entry name" value="NUDIX_hydrolase_CS"/>
</dbReference>
<keyword evidence="6" id="KW-1185">Reference proteome</keyword>
<evidence type="ECO:0000313" key="6">
    <source>
        <dbReference type="Proteomes" id="UP000830639"/>
    </source>
</evidence>
<dbReference type="Proteomes" id="UP000830639">
    <property type="component" value="Chromosome"/>
</dbReference>
<feature type="domain" description="Nudix hydrolase" evidence="4">
    <location>
        <begin position="16"/>
        <end position="147"/>
    </location>
</feature>
<keyword evidence="2 3" id="KW-0378">Hydrolase</keyword>
<dbReference type="PRINTS" id="PR00502">
    <property type="entry name" value="NUDIXFAMILY"/>
</dbReference>
<dbReference type="RefSeq" id="WP_248268099.1">
    <property type="nucleotide sequence ID" value="NZ_CP096034.1"/>
</dbReference>
<dbReference type="Gene3D" id="3.90.79.10">
    <property type="entry name" value="Nucleoside Triphosphate Pyrophosphohydrolase"/>
    <property type="match status" value="1"/>
</dbReference>
<dbReference type="InterPro" id="IPR015797">
    <property type="entry name" value="NUDIX_hydrolase-like_dom_sf"/>
</dbReference>
<evidence type="ECO:0000256" key="1">
    <source>
        <dbReference type="ARBA" id="ARBA00001946"/>
    </source>
</evidence>
<protein>
    <submittedName>
        <fullName evidence="5">NUDIX hydrolase</fullName>
    </submittedName>
</protein>
<gene>
    <name evidence="5" type="ORF">MY490_04100</name>
</gene>
<dbReference type="InterPro" id="IPR020476">
    <property type="entry name" value="Nudix_hydrolase"/>
</dbReference>
<dbReference type="PANTHER" id="PTHR43046:SF2">
    <property type="entry name" value="8-OXO-DGTP DIPHOSPHATASE-RELATED"/>
    <property type="match status" value="1"/>
</dbReference>
<comment type="cofactor">
    <cofactor evidence="1">
        <name>Mg(2+)</name>
        <dbReference type="ChEBI" id="CHEBI:18420"/>
    </cofactor>
</comment>
<dbReference type="PROSITE" id="PS51462">
    <property type="entry name" value="NUDIX"/>
    <property type="match status" value="1"/>
</dbReference>
<dbReference type="Pfam" id="PF00293">
    <property type="entry name" value="NUDIX"/>
    <property type="match status" value="1"/>
</dbReference>
<evidence type="ECO:0000259" key="4">
    <source>
        <dbReference type="PROSITE" id="PS51462"/>
    </source>
</evidence>
<dbReference type="CDD" id="cd04677">
    <property type="entry name" value="NUDIX_Hydrolase"/>
    <property type="match status" value="1"/>
</dbReference>